<sequence length="151" mass="16904">MLETISKLVTVISVVVGVVISIWSLSAAQKSEAEARVKEAETRKLELAKPFLELRQKFYLEAVHAAAVLANPEVETDEDIDKARTRFRELYVAELSMVECPNVEESMIQLARTIDKDLTNLTPAQSAAYKLAHALRDTFVMSWEVEGTCPH</sequence>
<protein>
    <submittedName>
        <fullName evidence="1">Uncharacterized protein</fullName>
    </submittedName>
</protein>
<reference evidence="1 2" key="1">
    <citation type="submission" date="2019-08" db="EMBL/GenBank/DDBJ databases">
        <title>Hyperibacter terrae gen. nov., sp. nov. and Hyperibacter viscosus sp. nov., two new members in the family Rhodospirillaceae isolated from the rhizosphere of Hypericum perforatum.</title>
        <authorList>
            <person name="Noviana Z."/>
        </authorList>
    </citation>
    <scope>NUCLEOTIDE SEQUENCE [LARGE SCALE GENOMIC DNA]</scope>
    <source>
        <strain evidence="1 2">R5913</strain>
    </source>
</reference>
<name>A0A5J6MGN7_9PROT</name>
<evidence type="ECO:0000313" key="2">
    <source>
        <dbReference type="Proteomes" id="UP000326202"/>
    </source>
</evidence>
<evidence type="ECO:0000313" key="1">
    <source>
        <dbReference type="EMBL" id="QEX15635.1"/>
    </source>
</evidence>
<proteinExistence type="predicted"/>
<dbReference type="Proteomes" id="UP000326202">
    <property type="component" value="Chromosome"/>
</dbReference>
<accession>A0A5J6MGN7</accession>
<dbReference type="RefSeq" id="WP_151176068.1">
    <property type="nucleotide sequence ID" value="NZ_CP042906.1"/>
</dbReference>
<dbReference type="OrthoDB" id="7064750at2"/>
<dbReference type="KEGG" id="htq:FRZ44_09220"/>
<dbReference type="AlphaFoldDB" id="A0A5J6MGN7"/>
<keyword evidence="2" id="KW-1185">Reference proteome</keyword>
<dbReference type="EMBL" id="CP042906">
    <property type="protein sequence ID" value="QEX15635.1"/>
    <property type="molecule type" value="Genomic_DNA"/>
</dbReference>
<organism evidence="1 2">
    <name type="scientific">Hypericibacter terrae</name>
    <dbReference type="NCBI Taxonomy" id="2602015"/>
    <lineage>
        <taxon>Bacteria</taxon>
        <taxon>Pseudomonadati</taxon>
        <taxon>Pseudomonadota</taxon>
        <taxon>Alphaproteobacteria</taxon>
        <taxon>Rhodospirillales</taxon>
        <taxon>Dongiaceae</taxon>
        <taxon>Hypericibacter</taxon>
    </lineage>
</organism>
<gene>
    <name evidence="1" type="ORF">FRZ44_09220</name>
</gene>